<gene>
    <name evidence="2" type="ORF">BCR38DRAFT_342363</name>
</gene>
<sequence length="464" mass="51290">MFANVLPLSYQSQNLSFSDWVSLSTLCLSPLIIHIVSGVPPRLSYLTSSRPGLLDRICLYNPTSIIWRYIAIADRRIRCRSWGPAERAASNAVFWTSQGWDGSEEMVTASLPFCTRLPENFSIFSTEAIKTLIITLQGTQAVYALFGAVAGRLNPGGNIGLDQVFFPLAVLGLLRLCAAAWLTDDYMYEAKDFTSQTVTVSVSVPLNPMARRNDLVDSQHIHVPPQGPFKPISYWPSRMFRILYLVPCIGIWIICGLIVIPWRTTTSIIYFYTTSTFALGLLYLFGLTVSVLLYAYYFLRGRTTTTIIPCVSSPWYKAYTLLLMAFMVVIMVISSIETRLTVCGKYTSTPGELGDLFMCETAGRWVLPIKTGSEGAFGLASRFANNNATDIVLEEGQIWIDSFTGYCLGEGDIDSVLRVASLGTVNAAPVFTFAGIAATALKGGWEAHLYRVGDEYDFVGHPLN</sequence>
<dbReference type="OrthoDB" id="4586224at2759"/>
<keyword evidence="3" id="KW-1185">Reference proteome</keyword>
<dbReference type="InParanoid" id="A0A1Y2E0B4"/>
<evidence type="ECO:0000256" key="1">
    <source>
        <dbReference type="SAM" id="Phobius"/>
    </source>
</evidence>
<evidence type="ECO:0000313" key="2">
    <source>
        <dbReference type="EMBL" id="ORY64972.1"/>
    </source>
</evidence>
<keyword evidence="1" id="KW-1133">Transmembrane helix</keyword>
<dbReference type="AlphaFoldDB" id="A0A1Y2E0B4"/>
<accession>A0A1Y2E0B4</accession>
<feature type="transmembrane region" description="Helical" evidence="1">
    <location>
        <begin position="242"/>
        <end position="262"/>
    </location>
</feature>
<dbReference type="RefSeq" id="XP_040716124.1">
    <property type="nucleotide sequence ID" value="XM_040855940.1"/>
</dbReference>
<dbReference type="GeneID" id="63772152"/>
<evidence type="ECO:0000313" key="3">
    <source>
        <dbReference type="Proteomes" id="UP000193689"/>
    </source>
</evidence>
<protein>
    <submittedName>
        <fullName evidence="2">Uncharacterized protein</fullName>
    </submittedName>
</protein>
<dbReference type="Proteomes" id="UP000193689">
    <property type="component" value="Unassembled WGS sequence"/>
</dbReference>
<feature type="transmembrane region" description="Helical" evidence="1">
    <location>
        <begin position="318"/>
        <end position="336"/>
    </location>
</feature>
<name>A0A1Y2E0B4_9PEZI</name>
<feature type="transmembrane region" description="Helical" evidence="1">
    <location>
        <begin position="20"/>
        <end position="40"/>
    </location>
</feature>
<proteinExistence type="predicted"/>
<organism evidence="2 3">
    <name type="scientific">Pseudomassariella vexata</name>
    <dbReference type="NCBI Taxonomy" id="1141098"/>
    <lineage>
        <taxon>Eukaryota</taxon>
        <taxon>Fungi</taxon>
        <taxon>Dikarya</taxon>
        <taxon>Ascomycota</taxon>
        <taxon>Pezizomycotina</taxon>
        <taxon>Sordariomycetes</taxon>
        <taxon>Xylariomycetidae</taxon>
        <taxon>Amphisphaeriales</taxon>
        <taxon>Pseudomassariaceae</taxon>
        <taxon>Pseudomassariella</taxon>
    </lineage>
</organism>
<feature type="transmembrane region" description="Helical" evidence="1">
    <location>
        <begin position="268"/>
        <end position="297"/>
    </location>
</feature>
<comment type="caution">
    <text evidence="2">The sequence shown here is derived from an EMBL/GenBank/DDBJ whole genome shotgun (WGS) entry which is preliminary data.</text>
</comment>
<keyword evidence="1" id="KW-0472">Membrane</keyword>
<dbReference type="EMBL" id="MCFJ01000006">
    <property type="protein sequence ID" value="ORY64972.1"/>
    <property type="molecule type" value="Genomic_DNA"/>
</dbReference>
<reference evidence="2 3" key="1">
    <citation type="submission" date="2016-07" db="EMBL/GenBank/DDBJ databases">
        <title>Pervasive Adenine N6-methylation of Active Genes in Fungi.</title>
        <authorList>
            <consortium name="DOE Joint Genome Institute"/>
            <person name="Mondo S.J."/>
            <person name="Dannebaum R.O."/>
            <person name="Kuo R.C."/>
            <person name="Labutti K."/>
            <person name="Haridas S."/>
            <person name="Kuo A."/>
            <person name="Salamov A."/>
            <person name="Ahrendt S.R."/>
            <person name="Lipzen A."/>
            <person name="Sullivan W."/>
            <person name="Andreopoulos W.B."/>
            <person name="Clum A."/>
            <person name="Lindquist E."/>
            <person name="Daum C."/>
            <person name="Ramamoorthy G.K."/>
            <person name="Gryganskyi A."/>
            <person name="Culley D."/>
            <person name="Magnuson J.K."/>
            <person name="James T.Y."/>
            <person name="O'Malley M.A."/>
            <person name="Stajich J.E."/>
            <person name="Spatafora J.W."/>
            <person name="Visel A."/>
            <person name="Grigoriev I.V."/>
        </authorList>
    </citation>
    <scope>NUCLEOTIDE SEQUENCE [LARGE SCALE GENOMIC DNA]</scope>
    <source>
        <strain evidence="2 3">CBS 129021</strain>
    </source>
</reference>
<keyword evidence="1" id="KW-0812">Transmembrane</keyword>